<dbReference type="HOGENOM" id="CLU_3052011_0_0_1"/>
<comment type="caution">
    <text evidence="1">The sequence shown here is derived from an EMBL/GenBank/DDBJ whole genome shotgun (WGS) entry which is preliminary data.</text>
</comment>
<dbReference type="Proteomes" id="UP000011668">
    <property type="component" value="Unassembled WGS sequence"/>
</dbReference>
<dbReference type="EMBL" id="AFRT01000985">
    <property type="protein sequence ID" value="ELU41813.1"/>
    <property type="molecule type" value="Genomic_DNA"/>
</dbReference>
<keyword evidence="2" id="KW-1185">Reference proteome</keyword>
<gene>
    <name evidence="1" type="ORF">AG1IA_04133</name>
</gene>
<sequence length="54" mass="6356">MHISSSSYHLAPSNAFLLYLDMARSINLYSYFVEPMARLRIIWSMYARLLSLNQ</sequence>
<dbReference type="AlphaFoldDB" id="L8WYJ2"/>
<organism evidence="1 2">
    <name type="scientific">Thanatephorus cucumeris (strain AG1-IA)</name>
    <name type="common">Rice sheath blight fungus</name>
    <name type="synonym">Rhizoctonia solani</name>
    <dbReference type="NCBI Taxonomy" id="983506"/>
    <lineage>
        <taxon>Eukaryota</taxon>
        <taxon>Fungi</taxon>
        <taxon>Dikarya</taxon>
        <taxon>Basidiomycota</taxon>
        <taxon>Agaricomycotina</taxon>
        <taxon>Agaricomycetes</taxon>
        <taxon>Cantharellales</taxon>
        <taxon>Ceratobasidiaceae</taxon>
        <taxon>Rhizoctonia</taxon>
        <taxon>Rhizoctonia solani AG-1</taxon>
    </lineage>
</organism>
<evidence type="ECO:0000313" key="2">
    <source>
        <dbReference type="Proteomes" id="UP000011668"/>
    </source>
</evidence>
<proteinExistence type="predicted"/>
<name>L8WYJ2_THACA</name>
<evidence type="ECO:0000313" key="1">
    <source>
        <dbReference type="EMBL" id="ELU41813.1"/>
    </source>
</evidence>
<protein>
    <submittedName>
        <fullName evidence="1">Uncharacterized protein</fullName>
    </submittedName>
</protein>
<reference evidence="1 2" key="1">
    <citation type="journal article" date="2013" name="Nat. Commun.">
        <title>The evolution and pathogenic mechanisms of the rice sheath blight pathogen.</title>
        <authorList>
            <person name="Zheng A."/>
            <person name="Lin R."/>
            <person name="Xu L."/>
            <person name="Qin P."/>
            <person name="Tang C."/>
            <person name="Ai P."/>
            <person name="Zhang D."/>
            <person name="Liu Y."/>
            <person name="Sun Z."/>
            <person name="Feng H."/>
            <person name="Wang Y."/>
            <person name="Chen Y."/>
            <person name="Liang X."/>
            <person name="Fu R."/>
            <person name="Li Q."/>
            <person name="Zhang J."/>
            <person name="Yu X."/>
            <person name="Xie Z."/>
            <person name="Ding L."/>
            <person name="Guan P."/>
            <person name="Tang J."/>
            <person name="Liang Y."/>
            <person name="Wang S."/>
            <person name="Deng Q."/>
            <person name="Li S."/>
            <person name="Zhu J."/>
            <person name="Wang L."/>
            <person name="Liu H."/>
            <person name="Li P."/>
        </authorList>
    </citation>
    <scope>NUCLEOTIDE SEQUENCE [LARGE SCALE GENOMIC DNA]</scope>
    <source>
        <strain evidence="2">AG-1 IA</strain>
    </source>
</reference>
<accession>L8WYJ2</accession>